<sequence length="193" mass="20885">MENAMAEKKKGRRAHLDAFKKNEKGEYIYTGKLYAFDETVIRWKTAVIRLGAAWAVLMAAMIINGCIPAPGMAGCFYVLLPYAAQVVSAAALGVALLSVATAGNPLREYQYEAAVKKIPMRSRLAAIFAGASVLGELLYLIQNGAGNAAGMAALFLVLEVIACVCAAWICKYSKSWFLQVSPIDNLPKNHYNC</sequence>
<reference evidence="2" key="1">
    <citation type="submission" date="2009-07" db="EMBL/GenBank/DDBJ databases">
        <authorList>
            <person name="Weinstock G."/>
            <person name="Sodergren E."/>
            <person name="Clifton S."/>
            <person name="Fulton L."/>
            <person name="Fulton B."/>
            <person name="Courtney L."/>
            <person name="Fronick C."/>
            <person name="Harrison M."/>
            <person name="Strong C."/>
            <person name="Farmer C."/>
            <person name="Delahaunty K."/>
            <person name="Markovic C."/>
            <person name="Hall O."/>
            <person name="Minx P."/>
            <person name="Tomlinson C."/>
            <person name="Mitreva M."/>
            <person name="Nelson J."/>
            <person name="Hou S."/>
            <person name="Wollam A."/>
            <person name="Pepin K.H."/>
            <person name="Johnson M."/>
            <person name="Bhonagiri V."/>
            <person name="Nash W.E."/>
            <person name="Warren W."/>
            <person name="Chinwalla A."/>
            <person name="Mardis E.R."/>
            <person name="Wilson R.K."/>
        </authorList>
    </citation>
    <scope>NUCLEOTIDE SEQUENCE [LARGE SCALE GENOMIC DNA]</scope>
    <source>
        <strain evidence="2">DSM 14469</strain>
    </source>
</reference>
<feature type="transmembrane region" description="Helical" evidence="1">
    <location>
        <begin position="52"/>
        <end position="80"/>
    </location>
</feature>
<feature type="transmembrane region" description="Helical" evidence="1">
    <location>
        <begin position="86"/>
        <end position="103"/>
    </location>
</feature>
<accession>C6LB71</accession>
<evidence type="ECO:0000256" key="1">
    <source>
        <dbReference type="SAM" id="Phobius"/>
    </source>
</evidence>
<evidence type="ECO:0000313" key="3">
    <source>
        <dbReference type="Proteomes" id="UP000005561"/>
    </source>
</evidence>
<keyword evidence="1" id="KW-0472">Membrane</keyword>
<comment type="caution">
    <text evidence="2">The sequence shown here is derived from an EMBL/GenBank/DDBJ whole genome shotgun (WGS) entry which is preliminary data.</text>
</comment>
<dbReference type="EMBL" id="ACCL02000003">
    <property type="protein sequence ID" value="EET62202.1"/>
    <property type="molecule type" value="Genomic_DNA"/>
</dbReference>
<keyword evidence="3" id="KW-1185">Reference proteome</keyword>
<evidence type="ECO:0000313" key="2">
    <source>
        <dbReference type="EMBL" id="EET62202.1"/>
    </source>
</evidence>
<protein>
    <submittedName>
        <fullName evidence="2">Uncharacterized protein</fullName>
    </submittedName>
</protein>
<dbReference type="AlphaFoldDB" id="C6LB71"/>
<dbReference type="STRING" id="168384.SAMN05660368_01338"/>
<feature type="transmembrane region" description="Helical" evidence="1">
    <location>
        <begin position="124"/>
        <end position="142"/>
    </location>
</feature>
<name>C6LB71_9FIRM</name>
<keyword evidence="1" id="KW-0812">Transmembrane</keyword>
<dbReference type="eggNOG" id="ENOG50333Z7">
    <property type="taxonomic scope" value="Bacteria"/>
</dbReference>
<organism evidence="2 3">
    <name type="scientific">Marvinbryantia formatexigens DSM 14469</name>
    <dbReference type="NCBI Taxonomy" id="478749"/>
    <lineage>
        <taxon>Bacteria</taxon>
        <taxon>Bacillati</taxon>
        <taxon>Bacillota</taxon>
        <taxon>Clostridia</taxon>
        <taxon>Lachnospirales</taxon>
        <taxon>Lachnospiraceae</taxon>
        <taxon>Marvinbryantia</taxon>
    </lineage>
</organism>
<proteinExistence type="predicted"/>
<gene>
    <name evidence="2" type="ORF">BRYFOR_05866</name>
</gene>
<feature type="transmembrane region" description="Helical" evidence="1">
    <location>
        <begin position="148"/>
        <end position="169"/>
    </location>
</feature>
<keyword evidence="1" id="KW-1133">Transmembrane helix</keyword>
<dbReference type="Proteomes" id="UP000005561">
    <property type="component" value="Unassembled WGS sequence"/>
</dbReference>